<gene>
    <name evidence="1" type="ORF">MNBD_PLANCTO02-3063</name>
</gene>
<sequence>MFLSRAVRRARLRVARIESRKRQGYSPSRPVVWGGQQHFQNLNADTNATWFGASRLVPPPYGLYGSLPISGIPQPISR</sequence>
<organism evidence="1">
    <name type="scientific">hydrothermal vent metagenome</name>
    <dbReference type="NCBI Taxonomy" id="652676"/>
    <lineage>
        <taxon>unclassified sequences</taxon>
        <taxon>metagenomes</taxon>
        <taxon>ecological metagenomes</taxon>
    </lineage>
</organism>
<dbReference type="EMBL" id="UOGL01000208">
    <property type="protein sequence ID" value="VAX38468.1"/>
    <property type="molecule type" value="Genomic_DNA"/>
</dbReference>
<proteinExistence type="predicted"/>
<reference evidence="1" key="1">
    <citation type="submission" date="2018-06" db="EMBL/GenBank/DDBJ databases">
        <authorList>
            <person name="Zhirakovskaya E."/>
        </authorList>
    </citation>
    <scope>NUCLEOTIDE SEQUENCE</scope>
</reference>
<accession>A0A3B1DQU5</accession>
<protein>
    <submittedName>
        <fullName evidence="1">Uncharacterized protein</fullName>
    </submittedName>
</protein>
<name>A0A3B1DQU5_9ZZZZ</name>
<evidence type="ECO:0000313" key="1">
    <source>
        <dbReference type="EMBL" id="VAX38468.1"/>
    </source>
</evidence>
<dbReference type="AlphaFoldDB" id="A0A3B1DQU5"/>